<keyword evidence="3" id="KW-1185">Reference proteome</keyword>
<dbReference type="SUPFAM" id="SSF54593">
    <property type="entry name" value="Glyoxalase/Bleomycin resistance protein/Dihydroxybiphenyl dioxygenase"/>
    <property type="match status" value="1"/>
</dbReference>
<gene>
    <name evidence="2" type="ORF">GCM10025780_30230</name>
</gene>
<dbReference type="InterPro" id="IPR029068">
    <property type="entry name" value="Glyas_Bleomycin-R_OHBP_Dase"/>
</dbReference>
<dbReference type="InterPro" id="IPR004360">
    <property type="entry name" value="Glyas_Fos-R_dOase_dom"/>
</dbReference>
<keyword evidence="2" id="KW-0223">Dioxygenase</keyword>
<name>A0ABP8W690_9MICO</name>
<sequence>MTVISLPSDRRSTVTFGGAPWAYDEALFMQTHECEKGTIVTTITSGLHHVTAIGSNPQRNVDFYIKGLGLRLVKRTVNFDDSKTYHLYYGDTAGRPGSLMTFFPWNSVPKGRIGSGQSTTTAFSVPQGSLGWWRSHFAEIGVDSSITTMDSVEERLSLRDPDGLQLDLVASSVEDPREPWDSASVPAQYAIRGQHSSVLTVADPAATLEVLTGDLGLQLDSDSGDRFRLIAGAGGAGAIVDVVADPRAPAGLTAGGTVHHIAFRAPDAATQLEWRDQLVDRGYDVTQVLDRQYFTSIYFREPGGVLFEIATDTPGFDIDEPLLELGRSLKLPPWLEPTRADIEGAVATIALPRENNPASDPLEA</sequence>
<organism evidence="2 3">
    <name type="scientific">Frondihabitans cladoniiphilus</name>
    <dbReference type="NCBI Taxonomy" id="715785"/>
    <lineage>
        <taxon>Bacteria</taxon>
        <taxon>Bacillati</taxon>
        <taxon>Actinomycetota</taxon>
        <taxon>Actinomycetes</taxon>
        <taxon>Micrococcales</taxon>
        <taxon>Microbacteriaceae</taxon>
        <taxon>Frondihabitans</taxon>
    </lineage>
</organism>
<feature type="domain" description="VOC" evidence="1">
    <location>
        <begin position="46"/>
        <end position="171"/>
    </location>
</feature>
<evidence type="ECO:0000313" key="2">
    <source>
        <dbReference type="EMBL" id="GAA4682610.1"/>
    </source>
</evidence>
<dbReference type="Proteomes" id="UP001501295">
    <property type="component" value="Unassembled WGS sequence"/>
</dbReference>
<dbReference type="GO" id="GO:0051213">
    <property type="term" value="F:dioxygenase activity"/>
    <property type="evidence" value="ECO:0007669"/>
    <property type="project" value="UniProtKB-KW"/>
</dbReference>
<dbReference type="Gene3D" id="3.10.180.10">
    <property type="entry name" value="2,3-Dihydroxybiphenyl 1,2-Dioxygenase, domain 1"/>
    <property type="match status" value="2"/>
</dbReference>
<dbReference type="EMBL" id="BAABLM010000007">
    <property type="protein sequence ID" value="GAA4682610.1"/>
    <property type="molecule type" value="Genomic_DNA"/>
</dbReference>
<evidence type="ECO:0000259" key="1">
    <source>
        <dbReference type="PROSITE" id="PS51819"/>
    </source>
</evidence>
<dbReference type="PANTHER" id="PTHR36110">
    <property type="entry name" value="RING-CLEAVING DIOXYGENASE MHQE-RELATED"/>
    <property type="match status" value="1"/>
</dbReference>
<dbReference type="PROSITE" id="PS51819">
    <property type="entry name" value="VOC"/>
    <property type="match status" value="2"/>
</dbReference>
<evidence type="ECO:0000313" key="3">
    <source>
        <dbReference type="Proteomes" id="UP001501295"/>
    </source>
</evidence>
<reference evidence="3" key="1">
    <citation type="journal article" date="2019" name="Int. J. Syst. Evol. Microbiol.">
        <title>The Global Catalogue of Microorganisms (GCM) 10K type strain sequencing project: providing services to taxonomists for standard genome sequencing and annotation.</title>
        <authorList>
            <consortium name="The Broad Institute Genomics Platform"/>
            <consortium name="The Broad Institute Genome Sequencing Center for Infectious Disease"/>
            <person name="Wu L."/>
            <person name="Ma J."/>
        </authorList>
    </citation>
    <scope>NUCLEOTIDE SEQUENCE [LARGE SCALE GENOMIC DNA]</scope>
    <source>
        <strain evidence="3">JCM 18956</strain>
    </source>
</reference>
<comment type="caution">
    <text evidence="2">The sequence shown here is derived from an EMBL/GenBank/DDBJ whole genome shotgun (WGS) entry which is preliminary data.</text>
</comment>
<dbReference type="InterPro" id="IPR037523">
    <property type="entry name" value="VOC_core"/>
</dbReference>
<dbReference type="Pfam" id="PF00903">
    <property type="entry name" value="Glyoxalase"/>
    <property type="match status" value="2"/>
</dbReference>
<dbReference type="CDD" id="cd08347">
    <property type="entry name" value="PcpA_C_like"/>
    <property type="match status" value="1"/>
</dbReference>
<protein>
    <submittedName>
        <fullName evidence="2">Ring-cleaving dioxygenase</fullName>
    </submittedName>
</protein>
<dbReference type="PANTHER" id="PTHR36110:SF2">
    <property type="entry name" value="RING-CLEAVING DIOXYGENASE MHQE-RELATED"/>
    <property type="match status" value="1"/>
</dbReference>
<keyword evidence="2" id="KW-0560">Oxidoreductase</keyword>
<proteinExistence type="predicted"/>
<accession>A0ABP8W690</accession>
<feature type="domain" description="VOC" evidence="1">
    <location>
        <begin position="193"/>
        <end position="312"/>
    </location>
</feature>
<dbReference type="InterPro" id="IPR052537">
    <property type="entry name" value="Extradiol_RC_dioxygenase"/>
</dbReference>